<organism evidence="4 5">
    <name type="scientific">Symbiodinium necroappetens</name>
    <dbReference type="NCBI Taxonomy" id="1628268"/>
    <lineage>
        <taxon>Eukaryota</taxon>
        <taxon>Sar</taxon>
        <taxon>Alveolata</taxon>
        <taxon>Dinophyceae</taxon>
        <taxon>Suessiales</taxon>
        <taxon>Symbiodiniaceae</taxon>
        <taxon>Symbiodinium</taxon>
    </lineage>
</organism>
<name>A0A812RA88_9DINO</name>
<evidence type="ECO:0000259" key="3">
    <source>
        <dbReference type="Pfam" id="PF00149"/>
    </source>
</evidence>
<feature type="non-terminal residue" evidence="4">
    <location>
        <position position="90"/>
    </location>
</feature>
<dbReference type="AlphaFoldDB" id="A0A812RA88"/>
<dbReference type="Proteomes" id="UP000601435">
    <property type="component" value="Unassembled WGS sequence"/>
</dbReference>
<dbReference type="OrthoDB" id="411211at2759"/>
<dbReference type="InterPro" id="IPR051558">
    <property type="entry name" value="Metallophosphoesterase_PAP"/>
</dbReference>
<dbReference type="InterPro" id="IPR029052">
    <property type="entry name" value="Metallo-depent_PP-like"/>
</dbReference>
<evidence type="ECO:0000256" key="1">
    <source>
        <dbReference type="ARBA" id="ARBA00022729"/>
    </source>
</evidence>
<dbReference type="PANTHER" id="PTHR10161:SF14">
    <property type="entry name" value="TARTRATE-RESISTANT ACID PHOSPHATASE TYPE 5"/>
    <property type="match status" value="1"/>
</dbReference>
<dbReference type="EMBL" id="CAJNJA010018648">
    <property type="protein sequence ID" value="CAE7427944.1"/>
    <property type="molecule type" value="Genomic_DNA"/>
</dbReference>
<evidence type="ECO:0000313" key="4">
    <source>
        <dbReference type="EMBL" id="CAE7427944.1"/>
    </source>
</evidence>
<sequence>MARVAQEIGAEMVLLLGDNFYSHGVQTEHSPRFHETFEDVYCRDLPELPFWVVAGNHDHRGNVTAQLAYSHDSKRWNYPSPYYNLTYEWK</sequence>
<dbReference type="PANTHER" id="PTHR10161">
    <property type="entry name" value="TARTRATE-RESISTANT ACID PHOSPHATASE TYPE 5"/>
    <property type="match status" value="1"/>
</dbReference>
<evidence type="ECO:0000256" key="2">
    <source>
        <dbReference type="ARBA" id="ARBA00022801"/>
    </source>
</evidence>
<dbReference type="Gene3D" id="3.60.21.10">
    <property type="match status" value="1"/>
</dbReference>
<dbReference type="SUPFAM" id="SSF56300">
    <property type="entry name" value="Metallo-dependent phosphatases"/>
    <property type="match status" value="1"/>
</dbReference>
<proteinExistence type="predicted"/>
<dbReference type="GO" id="GO:0016787">
    <property type="term" value="F:hydrolase activity"/>
    <property type="evidence" value="ECO:0007669"/>
    <property type="project" value="UniProtKB-KW"/>
</dbReference>
<comment type="caution">
    <text evidence="4">The sequence shown here is derived from an EMBL/GenBank/DDBJ whole genome shotgun (WGS) entry which is preliminary data.</text>
</comment>
<gene>
    <name evidence="4" type="primary">ACP5</name>
    <name evidence="4" type="ORF">SNEC2469_LOCUS11742</name>
</gene>
<protein>
    <submittedName>
        <fullName evidence="4">ACP5 protein</fullName>
    </submittedName>
</protein>
<keyword evidence="1" id="KW-0732">Signal</keyword>
<feature type="domain" description="Calcineurin-like phosphoesterase" evidence="3">
    <location>
        <begin position="5"/>
        <end position="85"/>
    </location>
</feature>
<dbReference type="InterPro" id="IPR004843">
    <property type="entry name" value="Calcineurin-like_PHP"/>
</dbReference>
<evidence type="ECO:0000313" key="5">
    <source>
        <dbReference type="Proteomes" id="UP000601435"/>
    </source>
</evidence>
<keyword evidence="5" id="KW-1185">Reference proteome</keyword>
<dbReference type="Pfam" id="PF00149">
    <property type="entry name" value="Metallophos"/>
    <property type="match status" value="1"/>
</dbReference>
<accession>A0A812RA88</accession>
<keyword evidence="2" id="KW-0378">Hydrolase</keyword>
<reference evidence="4" key="1">
    <citation type="submission" date="2021-02" db="EMBL/GenBank/DDBJ databases">
        <authorList>
            <person name="Dougan E. K."/>
            <person name="Rhodes N."/>
            <person name="Thang M."/>
            <person name="Chan C."/>
        </authorList>
    </citation>
    <scope>NUCLEOTIDE SEQUENCE</scope>
</reference>